<evidence type="ECO:0000256" key="5">
    <source>
        <dbReference type="ARBA" id="ARBA00022842"/>
    </source>
</evidence>
<dbReference type="EMBL" id="HM004124">
    <property type="protein sequence ID" value="ADG59904.1"/>
    <property type="molecule type" value="Genomic_DNA"/>
</dbReference>
<protein>
    <submittedName>
        <fullName evidence="7">Putative glutathionylspermidine synthase family protein</fullName>
    </submittedName>
</protein>
<gene>
    <name evidence="7" type="ORF">Acj9p004</name>
</gene>
<evidence type="ECO:0000256" key="4">
    <source>
        <dbReference type="ARBA" id="ARBA00022840"/>
    </source>
</evidence>
<proteinExistence type="predicted"/>
<keyword evidence="2" id="KW-0479">Metal-binding</keyword>
<accession>E5EPD8</accession>
<dbReference type="Gene3D" id="3.30.1490.330">
    <property type="match status" value="1"/>
</dbReference>
<keyword evidence="1" id="KW-0436">Ligase</keyword>
<evidence type="ECO:0000256" key="2">
    <source>
        <dbReference type="ARBA" id="ARBA00022723"/>
    </source>
</evidence>
<dbReference type="GeneID" id="9926438"/>
<dbReference type="SUPFAM" id="SSF56059">
    <property type="entry name" value="Glutathione synthetase ATP-binding domain-like"/>
    <property type="match status" value="1"/>
</dbReference>
<dbReference type="GO" id="GO:0005524">
    <property type="term" value="F:ATP binding"/>
    <property type="evidence" value="ECO:0007669"/>
    <property type="project" value="UniProtKB-KW"/>
</dbReference>
<keyword evidence="3" id="KW-0547">Nucleotide-binding</keyword>
<dbReference type="GO" id="GO:0016874">
    <property type="term" value="F:ligase activity"/>
    <property type="evidence" value="ECO:0007669"/>
    <property type="project" value="UniProtKB-KW"/>
</dbReference>
<evidence type="ECO:0000259" key="6">
    <source>
        <dbReference type="Pfam" id="PF03738"/>
    </source>
</evidence>
<sequence length="417" mass="48478">MKRYNTCEVRPDFKEQLMGIGMNYWDAPSGPGNLPYWQENVMYALSEGEVDRILDATQELHNMSMEMVGQTVRSGDYPEYFKLTPLEIALIEQSWKRGDKSLYGRFDLALGTDNSLEMFEYNGDTPVSILECSVAQWDKVRQLKTLPNGTPFPDEFRTQFNLIDETLKEVWPTIANPNKPLFFGSSGGFRHEDFGNLVYLMDSALRSGMQVKEIQMEEIGLNLDSKPEFRDLDDKRIDQIFKLYPWEWMATEDFGKNVFDTDDTKWIEPAWKMLLSNKAMLIKLWEMFPNHPNLLPSFIEQPRSGIYAKKAIHGREGSNIYISRCYSGEERSLELAQGSHSVPEYDHWGYMYQQWHDVKKFDGYYPNFGSWVIGDKACGMSIREDQNIVTGNNAFFASHFFVPEHLQDEHKSIWLPD</sequence>
<dbReference type="RefSeq" id="YP_004010141.1">
    <property type="nucleotide sequence ID" value="NC_014663.1"/>
</dbReference>
<dbReference type="InterPro" id="IPR016185">
    <property type="entry name" value="PreATP-grasp_dom_sf"/>
</dbReference>
<dbReference type="KEGG" id="vg:9926438"/>
<keyword evidence="4" id="KW-0067">ATP-binding</keyword>
<evidence type="ECO:0000313" key="8">
    <source>
        <dbReference type="Proteomes" id="UP000008731"/>
    </source>
</evidence>
<reference evidence="7 8" key="1">
    <citation type="journal article" date="2010" name="Virol. J.">
        <title>Genomes of the T4-related bacteriophages as windows on microbial genome evolution.</title>
        <authorList>
            <person name="Petrov V.M."/>
            <person name="Ratnayaka S."/>
            <person name="Nolan J.M."/>
            <person name="Miller E.S."/>
            <person name="Karam J.D."/>
        </authorList>
    </citation>
    <scope>NUCLEOTIDE SEQUENCE [LARGE SCALE GENOMIC DNA]</scope>
</reference>
<evidence type="ECO:0000256" key="3">
    <source>
        <dbReference type="ARBA" id="ARBA00022741"/>
    </source>
</evidence>
<evidence type="ECO:0000313" key="7">
    <source>
        <dbReference type="EMBL" id="ADG59904.1"/>
    </source>
</evidence>
<keyword evidence="5" id="KW-0460">Magnesium</keyword>
<dbReference type="InterPro" id="IPR005494">
    <property type="entry name" value="GSPS_pre-ATP-grasp-like_dom"/>
</dbReference>
<name>E5EPD8_9CAUD</name>
<dbReference type="Proteomes" id="UP000008731">
    <property type="component" value="Segment"/>
</dbReference>
<feature type="domain" description="Glutathionylspermidine synthase pre-ATP-grasp-like" evidence="6">
    <location>
        <begin position="16"/>
        <end position="400"/>
    </location>
</feature>
<dbReference type="GO" id="GO:0046872">
    <property type="term" value="F:metal ion binding"/>
    <property type="evidence" value="ECO:0007669"/>
    <property type="project" value="UniProtKB-KW"/>
</dbReference>
<organism evidence="7 8">
    <name type="scientific">Acinetobacter phage Acj9</name>
    <dbReference type="NCBI Taxonomy" id="760939"/>
    <lineage>
        <taxon>Viruses</taxon>
        <taxon>Duplodnaviria</taxon>
        <taxon>Heunggongvirae</taxon>
        <taxon>Uroviricota</taxon>
        <taxon>Caudoviricetes</taxon>
        <taxon>Pantevenvirales</taxon>
        <taxon>Straboviridae</taxon>
        <taxon>Twarogvirinae</taxon>
        <taxon>Acajnonavirus</taxon>
        <taxon>Acajnonavirus acj9</taxon>
    </lineage>
</organism>
<dbReference type="OrthoDB" id="4814at10239"/>
<dbReference type="Pfam" id="PF03738">
    <property type="entry name" value="GSP_synth"/>
    <property type="match status" value="1"/>
</dbReference>
<keyword evidence="8" id="KW-1185">Reference proteome</keyword>
<evidence type="ECO:0000256" key="1">
    <source>
        <dbReference type="ARBA" id="ARBA00022598"/>
    </source>
</evidence>
<dbReference type="SUPFAM" id="SSF52440">
    <property type="entry name" value="PreATP-grasp domain"/>
    <property type="match status" value="1"/>
</dbReference>